<sequence>MKYFAYYISIFVVITILVSLYIVGSPQHARQIRFDEQRISNLQEIQNNISWYYDQNDTIPEQLTELTTTYPEGIVLTDPETGKPYEYMKTGETTYQLCTTFNQTQTSSYINRPVPIKIAAGDSWYYTVGRNCFDREVKKSITQEEMIHIDRSAIPVPQEAPIN</sequence>
<keyword evidence="1" id="KW-0472">Membrane</keyword>
<gene>
    <name evidence="2" type="ORF">COU30_02065</name>
</gene>
<evidence type="ECO:0000313" key="3">
    <source>
        <dbReference type="Proteomes" id="UP000228528"/>
    </source>
</evidence>
<evidence type="ECO:0000313" key="2">
    <source>
        <dbReference type="EMBL" id="PIR77507.1"/>
    </source>
</evidence>
<dbReference type="Proteomes" id="UP000228528">
    <property type="component" value="Unassembled WGS sequence"/>
</dbReference>
<evidence type="ECO:0000256" key="1">
    <source>
        <dbReference type="SAM" id="Phobius"/>
    </source>
</evidence>
<organism evidence="2 3">
    <name type="scientific">Candidatus Magasanikbacteria bacterium CG10_big_fil_rev_8_21_14_0_10_38_6</name>
    <dbReference type="NCBI Taxonomy" id="1974647"/>
    <lineage>
        <taxon>Bacteria</taxon>
        <taxon>Candidatus Magasanikiibacteriota</taxon>
    </lineage>
</organism>
<accession>A0A2M6P1D8</accession>
<evidence type="ECO:0008006" key="4">
    <source>
        <dbReference type="Google" id="ProtNLM"/>
    </source>
</evidence>
<keyword evidence="1" id="KW-0812">Transmembrane</keyword>
<comment type="caution">
    <text evidence="2">The sequence shown here is derived from an EMBL/GenBank/DDBJ whole genome shotgun (WGS) entry which is preliminary data.</text>
</comment>
<feature type="transmembrane region" description="Helical" evidence="1">
    <location>
        <begin position="6"/>
        <end position="24"/>
    </location>
</feature>
<reference evidence="3" key="1">
    <citation type="submission" date="2017-09" db="EMBL/GenBank/DDBJ databases">
        <title>Depth-based differentiation of microbial function through sediment-hosted aquifers and enrichment of novel symbionts in the deep terrestrial subsurface.</title>
        <authorList>
            <person name="Probst A.J."/>
            <person name="Ladd B."/>
            <person name="Jarett J.K."/>
            <person name="Geller-Mcgrath D.E."/>
            <person name="Sieber C.M.K."/>
            <person name="Emerson J.B."/>
            <person name="Anantharaman K."/>
            <person name="Thomas B.C."/>
            <person name="Malmstrom R."/>
            <person name="Stieglmeier M."/>
            <person name="Klingl A."/>
            <person name="Woyke T."/>
            <person name="Ryan C.M."/>
            <person name="Banfield J.F."/>
        </authorList>
    </citation>
    <scope>NUCLEOTIDE SEQUENCE [LARGE SCALE GENOMIC DNA]</scope>
</reference>
<dbReference type="AlphaFoldDB" id="A0A2M6P1D8"/>
<dbReference type="EMBL" id="PFBW01000092">
    <property type="protein sequence ID" value="PIR77507.1"/>
    <property type="molecule type" value="Genomic_DNA"/>
</dbReference>
<protein>
    <recommendedName>
        <fullName evidence="4">Type II secretion system protein GspG C-terminal domain-containing protein</fullName>
    </recommendedName>
</protein>
<proteinExistence type="predicted"/>
<keyword evidence="1" id="KW-1133">Transmembrane helix</keyword>
<name>A0A2M6P1D8_9BACT</name>